<reference evidence="2 3" key="1">
    <citation type="submission" date="2016-06" db="EMBL/GenBank/DDBJ databases">
        <title>Comparative genomics of the ectomycorrhizal sister species Rhizopogon vinicolor and Rhizopogon vesiculosus (Basidiomycota: Boletales) reveals a divergence of the mating type B locus.</title>
        <authorList>
            <consortium name="DOE Joint Genome Institute"/>
            <person name="Mujic A.B."/>
            <person name="Kuo A."/>
            <person name="Tritt A."/>
            <person name="Lipzen A."/>
            <person name="Chen C."/>
            <person name="Johnson J."/>
            <person name="Sharma A."/>
            <person name="Barry K."/>
            <person name="Grigoriev I.V."/>
            <person name="Spatafora J.W."/>
        </authorList>
    </citation>
    <scope>NUCLEOTIDE SEQUENCE [LARGE SCALE GENOMIC DNA]</scope>
    <source>
        <strain evidence="2 3">AM-OR11-026</strain>
    </source>
</reference>
<gene>
    <name evidence="2" type="ORF">K503DRAFT_788209</name>
</gene>
<keyword evidence="3" id="KW-1185">Reference proteome</keyword>
<feature type="compositionally biased region" description="Low complexity" evidence="1">
    <location>
        <begin position="243"/>
        <end position="260"/>
    </location>
</feature>
<evidence type="ECO:0008006" key="4">
    <source>
        <dbReference type="Google" id="ProtNLM"/>
    </source>
</evidence>
<sequence length="291" mass="31239">AKGVLACLNFKPLNDTHAHLIEGVIKSTSQDARADVRKAGKNILQAYKTILPERAESFIGLSPVTKKSSAVQGTAASQSTSFAKFQREMLAARPIISAPKDALHPASEAGRSSVQSTNSTTQHPQRGGNKGTVAPRATLQVLSHGRPTTGRVSRAQGPSSMQSIHQRRDIIRPSVPTSKLPQRVGTMHTRPRGKELKIIAPLPENDGTDLARTWIRKTHPLPVEPSAVDPLLESPISNNPIPTEAQLQTTSSQASQGTSAHHGMFRPSKPSMQSMSQQVASPLIPTNKPLQ</sequence>
<feature type="region of interest" description="Disordered" evidence="1">
    <location>
        <begin position="102"/>
        <end position="167"/>
    </location>
</feature>
<dbReference type="EMBL" id="KV449866">
    <property type="protein sequence ID" value="OAX30837.1"/>
    <property type="molecule type" value="Genomic_DNA"/>
</dbReference>
<feature type="compositionally biased region" description="Polar residues" evidence="1">
    <location>
        <begin position="110"/>
        <end position="124"/>
    </location>
</feature>
<dbReference type="OrthoDB" id="46159at2759"/>
<evidence type="ECO:0000313" key="3">
    <source>
        <dbReference type="Proteomes" id="UP000092154"/>
    </source>
</evidence>
<dbReference type="Proteomes" id="UP000092154">
    <property type="component" value="Unassembled WGS sequence"/>
</dbReference>
<dbReference type="InterPro" id="IPR011989">
    <property type="entry name" value="ARM-like"/>
</dbReference>
<evidence type="ECO:0000313" key="2">
    <source>
        <dbReference type="EMBL" id="OAX30837.1"/>
    </source>
</evidence>
<dbReference type="AlphaFoldDB" id="A0A1B7ME04"/>
<accession>A0A1B7ME04</accession>
<protein>
    <recommendedName>
        <fullName evidence="4">CLASP N-terminal domain-containing protein</fullName>
    </recommendedName>
</protein>
<dbReference type="InParanoid" id="A0A1B7ME04"/>
<evidence type="ECO:0000256" key="1">
    <source>
        <dbReference type="SAM" id="MobiDB-lite"/>
    </source>
</evidence>
<feature type="non-terminal residue" evidence="2">
    <location>
        <position position="1"/>
    </location>
</feature>
<proteinExistence type="predicted"/>
<feature type="region of interest" description="Disordered" evidence="1">
    <location>
        <begin position="231"/>
        <end position="291"/>
    </location>
</feature>
<organism evidence="2 3">
    <name type="scientific">Rhizopogon vinicolor AM-OR11-026</name>
    <dbReference type="NCBI Taxonomy" id="1314800"/>
    <lineage>
        <taxon>Eukaryota</taxon>
        <taxon>Fungi</taxon>
        <taxon>Dikarya</taxon>
        <taxon>Basidiomycota</taxon>
        <taxon>Agaricomycotina</taxon>
        <taxon>Agaricomycetes</taxon>
        <taxon>Agaricomycetidae</taxon>
        <taxon>Boletales</taxon>
        <taxon>Suillineae</taxon>
        <taxon>Rhizopogonaceae</taxon>
        <taxon>Rhizopogon</taxon>
    </lineage>
</organism>
<name>A0A1B7ME04_9AGAM</name>
<dbReference type="Gene3D" id="1.25.10.10">
    <property type="entry name" value="Leucine-rich Repeat Variant"/>
    <property type="match status" value="1"/>
</dbReference>